<reference evidence="2 3" key="1">
    <citation type="submission" date="2013-05" db="EMBL/GenBank/DDBJ databases">
        <title>The Genome Sequence of Corynebacterium pyruviciproducens 1773O (ATCC BAA-1742).</title>
        <authorList>
            <consortium name="The Broad Institute Genomics Platform"/>
            <person name="Earl A."/>
            <person name="Ward D."/>
            <person name="Feldgarden M."/>
            <person name="Gevers D."/>
            <person name="Tong J."/>
            <person name="Walker B."/>
            <person name="Young S."/>
            <person name="Zeng Q."/>
            <person name="Gargeya S."/>
            <person name="Fitzgerald M."/>
            <person name="Haas B."/>
            <person name="Abouelleil A."/>
            <person name="Allen A.W."/>
            <person name="Alvarado L."/>
            <person name="Arachchi H.M."/>
            <person name="Berlin A.M."/>
            <person name="Chapman S.B."/>
            <person name="Gainer-Dewar J."/>
            <person name="Goldberg J."/>
            <person name="Griggs A."/>
            <person name="Gujja S."/>
            <person name="Hansen M."/>
            <person name="Howarth C."/>
            <person name="Imamovic A."/>
            <person name="Ireland A."/>
            <person name="Larimer J."/>
            <person name="McCowan C."/>
            <person name="Murphy C."/>
            <person name="Pearson M."/>
            <person name="Poon T.W."/>
            <person name="Priest M."/>
            <person name="Roberts A."/>
            <person name="Saif S."/>
            <person name="Shea T."/>
            <person name="Sisk P."/>
            <person name="Sykes S."/>
            <person name="Wortman J."/>
            <person name="Nusbaum C."/>
            <person name="Birren B."/>
        </authorList>
    </citation>
    <scope>NUCLEOTIDE SEQUENCE [LARGE SCALE GENOMIC DNA]</scope>
    <source>
        <strain evidence="2 3">ATCC BAA-1742</strain>
    </source>
</reference>
<dbReference type="PANTHER" id="PTHR42695:SF5">
    <property type="entry name" value="GLUTAMINE AMIDOTRANSFERASE YLR126C-RELATED"/>
    <property type="match status" value="1"/>
</dbReference>
<dbReference type="PROSITE" id="PS51273">
    <property type="entry name" value="GATASE_TYPE_1"/>
    <property type="match status" value="1"/>
</dbReference>
<protein>
    <recommendedName>
        <fullName evidence="1">Glutamine amidotransferase domain-containing protein</fullName>
    </recommendedName>
</protein>
<dbReference type="Proteomes" id="UP000014408">
    <property type="component" value="Unassembled WGS sequence"/>
</dbReference>
<dbReference type="InterPro" id="IPR017926">
    <property type="entry name" value="GATASE"/>
</dbReference>
<dbReference type="eggNOG" id="COG0518">
    <property type="taxonomic scope" value="Bacteria"/>
</dbReference>
<dbReference type="NCBIfam" id="NF005743">
    <property type="entry name" value="PRK07567.1"/>
    <property type="match status" value="1"/>
</dbReference>
<dbReference type="PATRIC" id="fig|1125779.3.peg.591"/>
<accession>S2Z127</accession>
<dbReference type="RefSeq" id="WP_016457519.1">
    <property type="nucleotide sequence ID" value="NZ_KE150446.1"/>
</dbReference>
<evidence type="ECO:0000313" key="2">
    <source>
        <dbReference type="EMBL" id="EPD70171.1"/>
    </source>
</evidence>
<dbReference type="InterPro" id="IPR044992">
    <property type="entry name" value="ChyE-like"/>
</dbReference>
<comment type="caution">
    <text evidence="2">The sequence shown here is derived from an EMBL/GenBank/DDBJ whole genome shotgun (WGS) entry which is preliminary data.</text>
</comment>
<dbReference type="STRING" id="1125779.HMPREF1219_00605"/>
<dbReference type="AlphaFoldDB" id="S2Z127"/>
<dbReference type="Gene3D" id="3.40.50.880">
    <property type="match status" value="1"/>
</dbReference>
<dbReference type="PANTHER" id="PTHR42695">
    <property type="entry name" value="GLUTAMINE AMIDOTRANSFERASE YLR126C-RELATED"/>
    <property type="match status" value="1"/>
</dbReference>
<dbReference type="SUPFAM" id="SSF52317">
    <property type="entry name" value="Class I glutamine amidotransferase-like"/>
    <property type="match status" value="1"/>
</dbReference>
<dbReference type="CDD" id="cd01741">
    <property type="entry name" value="GATase1_1"/>
    <property type="match status" value="1"/>
</dbReference>
<evidence type="ECO:0000313" key="3">
    <source>
        <dbReference type="Proteomes" id="UP000014408"/>
    </source>
</evidence>
<name>S2Z127_9CORY</name>
<dbReference type="InterPro" id="IPR029062">
    <property type="entry name" value="Class_I_gatase-like"/>
</dbReference>
<proteinExistence type="predicted"/>
<evidence type="ECO:0000259" key="1">
    <source>
        <dbReference type="Pfam" id="PF00117"/>
    </source>
</evidence>
<dbReference type="Pfam" id="PF00117">
    <property type="entry name" value="GATase"/>
    <property type="match status" value="1"/>
</dbReference>
<dbReference type="GO" id="GO:0005829">
    <property type="term" value="C:cytosol"/>
    <property type="evidence" value="ECO:0007669"/>
    <property type="project" value="TreeGrafter"/>
</dbReference>
<dbReference type="EMBL" id="ATBY01000009">
    <property type="protein sequence ID" value="EPD70171.1"/>
    <property type="molecule type" value="Genomic_DNA"/>
</dbReference>
<organism evidence="2 3">
    <name type="scientific">Corynebacterium pyruviciproducens ATCC BAA-1742</name>
    <dbReference type="NCBI Taxonomy" id="1125779"/>
    <lineage>
        <taxon>Bacteria</taxon>
        <taxon>Bacillati</taxon>
        <taxon>Actinomycetota</taxon>
        <taxon>Actinomycetes</taxon>
        <taxon>Mycobacteriales</taxon>
        <taxon>Corynebacteriaceae</taxon>
        <taxon>Corynebacterium</taxon>
    </lineage>
</organism>
<dbReference type="HOGENOM" id="CLU_054974_4_0_11"/>
<sequence>MSSFLLVSPRTGDDIVAQEYKDFLQATGLSADELDQVQLDSTEDLVPPIDKYKGVLIGGSPFNITDKLHTPKQIHIMGQLRRLVDCELPTIFICFGAGYVASDLGGAVGRTHPEESGATLVQLTEEGKKDPLFSGFPEEFQALTGHTENITDLNPVCTLLATGPTCPVQIFRYREHTWACQFHAEMNPDSMEARMRFYIDYGYFHREDFDKIVATLPSVDTTYSNGVLRSFVRYCETRKAPA</sequence>
<gene>
    <name evidence="2" type="ORF">HMPREF1219_00605</name>
</gene>
<keyword evidence="3" id="KW-1185">Reference proteome</keyword>
<feature type="domain" description="Glutamine amidotransferase" evidence="1">
    <location>
        <begin position="48"/>
        <end position="195"/>
    </location>
</feature>